<dbReference type="Proteomes" id="UP000216429">
    <property type="component" value="Unassembled WGS sequence"/>
</dbReference>
<dbReference type="OrthoDB" id="363007at2"/>
<dbReference type="AlphaFoldDB" id="A0A261VCP7"/>
<organism evidence="1 2">
    <name type="scientific">Bordetella genomosp. 12</name>
    <dbReference type="NCBI Taxonomy" id="463035"/>
    <lineage>
        <taxon>Bacteria</taxon>
        <taxon>Pseudomonadati</taxon>
        <taxon>Pseudomonadota</taxon>
        <taxon>Betaproteobacteria</taxon>
        <taxon>Burkholderiales</taxon>
        <taxon>Alcaligenaceae</taxon>
        <taxon>Bordetella</taxon>
    </lineage>
</organism>
<proteinExistence type="predicted"/>
<keyword evidence="2" id="KW-1185">Reference proteome</keyword>
<evidence type="ECO:0000313" key="1">
    <source>
        <dbReference type="EMBL" id="OZI70933.1"/>
    </source>
</evidence>
<sequence length="107" mass="11164">MINVLGAGLLAGYSAVTQAHHPVLACQAMPDDKVLCTGGFSDGSKAPGVTLDVIASAGNRILSAGRLDAHSQRVFRRPDENFYVLLEVGPGHTAVVDPAEIKPASKR</sequence>
<name>A0A261VCP7_9BORD</name>
<dbReference type="EMBL" id="NEVU01000003">
    <property type="protein sequence ID" value="OZI70933.1"/>
    <property type="molecule type" value="Genomic_DNA"/>
</dbReference>
<accession>A0A261VCP7</accession>
<reference evidence="2" key="1">
    <citation type="submission" date="2017-05" db="EMBL/GenBank/DDBJ databases">
        <title>Complete and WGS of Bordetella genogroups.</title>
        <authorList>
            <person name="Spilker T."/>
            <person name="Lipuma J."/>
        </authorList>
    </citation>
    <scope>NUCLEOTIDE SEQUENCE [LARGE SCALE GENOMIC DNA]</scope>
    <source>
        <strain evidence="2">AU6712</strain>
    </source>
</reference>
<gene>
    <name evidence="1" type="ORF">CAL22_13620</name>
</gene>
<evidence type="ECO:0000313" key="2">
    <source>
        <dbReference type="Proteomes" id="UP000216429"/>
    </source>
</evidence>
<comment type="caution">
    <text evidence="1">The sequence shown here is derived from an EMBL/GenBank/DDBJ whole genome shotgun (WGS) entry which is preliminary data.</text>
</comment>
<dbReference type="RefSeq" id="WP_094814134.1">
    <property type="nucleotide sequence ID" value="NZ_NEVU01000003.1"/>
</dbReference>
<protein>
    <submittedName>
        <fullName evidence="1">Uncharacterized protein</fullName>
    </submittedName>
</protein>